<comment type="subcellular location">
    <subcellularLocation>
        <location evidence="1">Nucleus</location>
    </subcellularLocation>
</comment>
<dbReference type="EMBL" id="JAAAID010000105">
    <property type="protein sequence ID" value="KAG0022428.1"/>
    <property type="molecule type" value="Genomic_DNA"/>
</dbReference>
<dbReference type="InterPro" id="IPR000679">
    <property type="entry name" value="Znf_GATA"/>
</dbReference>
<dbReference type="SMART" id="SM00401">
    <property type="entry name" value="ZnF_GATA"/>
    <property type="match status" value="1"/>
</dbReference>
<evidence type="ECO:0000256" key="2">
    <source>
        <dbReference type="ARBA" id="ARBA00010239"/>
    </source>
</evidence>
<dbReference type="GO" id="GO:0008270">
    <property type="term" value="F:zinc ion binding"/>
    <property type="evidence" value="ECO:0007669"/>
    <property type="project" value="InterPro"/>
</dbReference>
<dbReference type="Pfam" id="PF00320">
    <property type="entry name" value="GATA"/>
    <property type="match status" value="1"/>
</dbReference>
<dbReference type="GO" id="GO:0000228">
    <property type="term" value="C:nuclear chromosome"/>
    <property type="evidence" value="ECO:0007669"/>
    <property type="project" value="InterPro"/>
</dbReference>
<dbReference type="AlphaFoldDB" id="A0A9P6T3R2"/>
<name>A0A9P6T3R2_9FUNG</name>
<evidence type="ECO:0000259" key="7">
    <source>
        <dbReference type="SMART" id="SM00401"/>
    </source>
</evidence>
<proteinExistence type="inferred from homology"/>
<comment type="similarity">
    <text evidence="2">Belongs to the SNF5 family.</text>
</comment>
<dbReference type="PANTHER" id="PTHR10019">
    <property type="entry name" value="SNF5"/>
    <property type="match status" value="1"/>
</dbReference>
<feature type="compositionally biased region" description="Polar residues" evidence="6">
    <location>
        <begin position="83"/>
        <end position="92"/>
    </location>
</feature>
<evidence type="ECO:0000256" key="5">
    <source>
        <dbReference type="ARBA" id="ARBA00023242"/>
    </source>
</evidence>
<dbReference type="InterPro" id="IPR006939">
    <property type="entry name" value="SNF5"/>
</dbReference>
<protein>
    <submittedName>
        <fullName evidence="8">Chromatin structure remodeling complex protein sfh1</fullName>
    </submittedName>
</protein>
<dbReference type="GO" id="GO:0006338">
    <property type="term" value="P:chromatin remodeling"/>
    <property type="evidence" value="ECO:0007669"/>
    <property type="project" value="InterPro"/>
</dbReference>
<reference evidence="8" key="1">
    <citation type="journal article" date="2020" name="Fungal Divers.">
        <title>Resolving the Mortierellaceae phylogeny through synthesis of multi-gene phylogenetics and phylogenomics.</title>
        <authorList>
            <person name="Vandepol N."/>
            <person name="Liber J."/>
            <person name="Desiro A."/>
            <person name="Na H."/>
            <person name="Kennedy M."/>
            <person name="Barry K."/>
            <person name="Grigoriev I.V."/>
            <person name="Miller A.N."/>
            <person name="O'Donnell K."/>
            <person name="Stajich J.E."/>
            <person name="Bonito G."/>
        </authorList>
    </citation>
    <scope>NUCLEOTIDE SEQUENCE</scope>
    <source>
        <strain evidence="8">NRRL 2769</strain>
    </source>
</reference>
<keyword evidence="3" id="KW-0805">Transcription regulation</keyword>
<evidence type="ECO:0000256" key="1">
    <source>
        <dbReference type="ARBA" id="ARBA00004123"/>
    </source>
</evidence>
<evidence type="ECO:0000256" key="6">
    <source>
        <dbReference type="SAM" id="MobiDB-lite"/>
    </source>
</evidence>
<dbReference type="Gene3D" id="3.30.50.10">
    <property type="entry name" value="Erythroid Transcription Factor GATA-1, subunit A"/>
    <property type="match status" value="1"/>
</dbReference>
<accession>A0A9P6T3R2</accession>
<keyword evidence="4" id="KW-0804">Transcription</keyword>
<feature type="compositionally biased region" description="Polar residues" evidence="6">
    <location>
        <begin position="521"/>
        <end position="531"/>
    </location>
</feature>
<dbReference type="GO" id="GO:0006355">
    <property type="term" value="P:regulation of DNA-templated transcription"/>
    <property type="evidence" value="ECO:0007669"/>
    <property type="project" value="InterPro"/>
</dbReference>
<comment type="caution">
    <text evidence="8">The sequence shown here is derived from an EMBL/GenBank/DDBJ whole genome shotgun (WGS) entry which is preliminary data.</text>
</comment>
<feature type="domain" description="GATA-type" evidence="7">
    <location>
        <begin position="459"/>
        <end position="531"/>
    </location>
</feature>
<feature type="region of interest" description="Disordered" evidence="6">
    <location>
        <begin position="519"/>
        <end position="553"/>
    </location>
</feature>
<dbReference type="InterPro" id="IPR013088">
    <property type="entry name" value="Znf_NHR/GATA"/>
</dbReference>
<evidence type="ECO:0000256" key="3">
    <source>
        <dbReference type="ARBA" id="ARBA00023015"/>
    </source>
</evidence>
<feature type="compositionally biased region" description="Low complexity" evidence="6">
    <location>
        <begin position="1"/>
        <end position="61"/>
    </location>
</feature>
<gene>
    <name evidence="8" type="primary">SFH1_1</name>
    <name evidence="8" type="ORF">BGZ80_000267</name>
</gene>
<dbReference type="Proteomes" id="UP000703661">
    <property type="component" value="Unassembled WGS sequence"/>
</dbReference>
<organism evidence="8 9">
    <name type="scientific">Entomortierella chlamydospora</name>
    <dbReference type="NCBI Taxonomy" id="101097"/>
    <lineage>
        <taxon>Eukaryota</taxon>
        <taxon>Fungi</taxon>
        <taxon>Fungi incertae sedis</taxon>
        <taxon>Mucoromycota</taxon>
        <taxon>Mortierellomycotina</taxon>
        <taxon>Mortierellomycetes</taxon>
        <taxon>Mortierellales</taxon>
        <taxon>Mortierellaceae</taxon>
        <taxon>Entomortierella</taxon>
    </lineage>
</organism>
<feature type="region of interest" description="Disordered" evidence="6">
    <location>
        <begin position="1"/>
        <end position="109"/>
    </location>
</feature>
<evidence type="ECO:0000313" key="9">
    <source>
        <dbReference type="Proteomes" id="UP000703661"/>
    </source>
</evidence>
<feature type="region of interest" description="Disordered" evidence="6">
    <location>
        <begin position="155"/>
        <end position="180"/>
    </location>
</feature>
<evidence type="ECO:0000256" key="4">
    <source>
        <dbReference type="ARBA" id="ARBA00023163"/>
    </source>
</evidence>
<keyword evidence="5" id="KW-0539">Nucleus</keyword>
<dbReference type="Pfam" id="PF04855">
    <property type="entry name" value="SNF5"/>
    <property type="match status" value="1"/>
</dbReference>
<dbReference type="SUPFAM" id="SSF57716">
    <property type="entry name" value="Glucocorticoid receptor-like (DNA-binding domain)"/>
    <property type="match status" value="1"/>
</dbReference>
<dbReference type="GO" id="GO:0043565">
    <property type="term" value="F:sequence-specific DNA binding"/>
    <property type="evidence" value="ECO:0007669"/>
    <property type="project" value="InterPro"/>
</dbReference>
<keyword evidence="9" id="KW-1185">Reference proteome</keyword>
<sequence length="553" mass="62615">MHLQQHQMQQQQQRPPLPQQQQQFQFQPQKGFPMQQQPHLQQLPMQMQMQQPHPQPQQQQQYTQFRPPAVAAAQPRYPMNGGTPLQQHSYHQQHQRPGGPGSAASGALGAMPHVQGTYSTYASRIRDASNALVLPPALGRKAKRAAVASMMESDEDDWDFEEGGSSRSTPNKVQRQLEKERLEREKKAWVRRARKTRHVHNSQQALEASAEQDAILVPIRLDIDTDEIRLRDTFTWNVNEQLMTPEQFAEILCDDLDLNFNKFVPEIAQSIRNQIAEFEPIAEAQVPTEGARTVIQLDMHVGGINLRDRFEWDVGSDLTPEEFSKQMAADLGIGGEFVSMIAHEIHEQLFRFKQDRILDRGFEPEPLFTGFRPVDDAENWCPALETLTAEEYEKILEANDRSVRRNRRETSRYGNRRRGGFGAGSGSIFSYGGGGRSFYNTGNNRRGRPSKSATMNMEPYEGWQCQQCGLGAFSTVMLRSGPAGEKTLCNTCGLHWMVHDSLPEDRKGLFMFKMEEKSIEATPTSNNTATIENADAEPSTEPKVEPVEPTTAN</sequence>
<evidence type="ECO:0000313" key="8">
    <source>
        <dbReference type="EMBL" id="KAG0022428.1"/>
    </source>
</evidence>